<dbReference type="InterPro" id="IPR037049">
    <property type="entry name" value="DUF1214_C_sf"/>
</dbReference>
<dbReference type="RefSeq" id="WP_046054238.1">
    <property type="nucleotide sequence ID" value="NZ_LACH01000025.1"/>
</dbReference>
<dbReference type="PANTHER" id="PTHR36509:SF2">
    <property type="entry name" value="BLL3101 PROTEIN"/>
    <property type="match status" value="1"/>
</dbReference>
<dbReference type="Pfam" id="PF06742">
    <property type="entry name" value="DUF1214"/>
    <property type="match status" value="1"/>
</dbReference>
<evidence type="ECO:0000259" key="3">
    <source>
        <dbReference type="Pfam" id="PF06863"/>
    </source>
</evidence>
<evidence type="ECO:0000256" key="1">
    <source>
        <dbReference type="SAM" id="SignalP"/>
    </source>
</evidence>
<reference evidence="4 5" key="1">
    <citation type="submission" date="2015-03" db="EMBL/GenBank/DDBJ databases">
        <title>Comparative genomics of Pseudomonas insights into diversity of traits involved in vanlence and defense.</title>
        <authorList>
            <person name="Qin Y."/>
        </authorList>
    </citation>
    <scope>NUCLEOTIDE SEQUENCE [LARGE SCALE GENOMIC DNA]</scope>
    <source>
        <strain evidence="4 5">H24</strain>
    </source>
</reference>
<feature type="signal peptide" evidence="1">
    <location>
        <begin position="1"/>
        <end position="26"/>
    </location>
</feature>
<accession>A0A0F4VBF3</accession>
<evidence type="ECO:0000313" key="4">
    <source>
        <dbReference type="EMBL" id="KJZ65317.1"/>
    </source>
</evidence>
<dbReference type="InterPro" id="IPR010621">
    <property type="entry name" value="DUF1214"/>
</dbReference>
<dbReference type="PANTHER" id="PTHR36509">
    <property type="entry name" value="BLL3101 PROTEIN"/>
    <property type="match status" value="1"/>
</dbReference>
<dbReference type="EMBL" id="LACH01000025">
    <property type="protein sequence ID" value="KJZ65317.1"/>
    <property type="molecule type" value="Genomic_DNA"/>
</dbReference>
<dbReference type="InterPro" id="IPR037050">
    <property type="entry name" value="DUF1254_sf"/>
</dbReference>
<organism evidence="4 5">
    <name type="scientific">Pseudomonas fluorescens</name>
    <dbReference type="NCBI Taxonomy" id="294"/>
    <lineage>
        <taxon>Bacteria</taxon>
        <taxon>Pseudomonadati</taxon>
        <taxon>Pseudomonadota</taxon>
        <taxon>Gammaproteobacteria</taxon>
        <taxon>Pseudomonadales</taxon>
        <taxon>Pseudomonadaceae</taxon>
        <taxon>Pseudomonas</taxon>
    </lineage>
</organism>
<feature type="domain" description="DUF1254" evidence="3">
    <location>
        <begin position="73"/>
        <end position="203"/>
    </location>
</feature>
<dbReference type="Gene3D" id="2.60.120.600">
    <property type="entry name" value="Domain of unknown function DUF1214, C-terminal domain"/>
    <property type="match status" value="1"/>
</dbReference>
<proteinExistence type="predicted"/>
<dbReference type="SUPFAM" id="SSF160935">
    <property type="entry name" value="VPA0735-like"/>
    <property type="match status" value="1"/>
</dbReference>
<dbReference type="Proteomes" id="UP000033400">
    <property type="component" value="Unassembled WGS sequence"/>
</dbReference>
<dbReference type="PATRIC" id="fig|294.133.peg.2170"/>
<evidence type="ECO:0000259" key="2">
    <source>
        <dbReference type="Pfam" id="PF06742"/>
    </source>
</evidence>
<sequence>MLITQALTAVALTVATCAIFPLASHAQSKVTAEEAHAIGVDAYLYFYPLLTMDITRKQFTNIEPGKEFGKGPMNMFVSVPQYPPADFKGVVRSNFDTLYSIAWLDLTKEPLVIAAPDTAGRFYLLPMLDMWTDVFASPGWRTTGTHAGQFLVTPPDWTGTVPAGLNHLPAPTPFVWVIGRTKTDGAADYAAVHKIQAGYTVTPLSRLGKSPEPVSVNIDPAVDMKTPPKIQVDSMSATDYFVYAAELLKVHPAHITDQPILAQMKRIGIEPGKSFDMDALDPEIKAALQTVSEDAQTLMTWKVPTLARVVNGWSMNTDTMGVYGNYYLKRAIVAQMGLGANLPEDAIYPLNIGDVEGKPLDGANKYVLHFDKGETPPVNAFWSITLYDPEGFQVGNALNRFAVSSWMPFKTNADGSLDIYFQHENPGKDLEANWLPAPKGGFNLTMRLYGPKPEVLNGKWNPPPIKPA</sequence>
<dbReference type="InterPro" id="IPR010679">
    <property type="entry name" value="DUF1254"/>
</dbReference>
<keyword evidence="1" id="KW-0732">Signal</keyword>
<dbReference type="Pfam" id="PF06863">
    <property type="entry name" value="DUF1254"/>
    <property type="match status" value="1"/>
</dbReference>
<comment type="caution">
    <text evidence="4">The sequence shown here is derived from an EMBL/GenBank/DDBJ whole genome shotgun (WGS) entry which is preliminary data.</text>
</comment>
<name>A0A0F4VBF3_PSEFL</name>
<feature type="domain" description="DUF1214" evidence="2">
    <location>
        <begin position="346"/>
        <end position="452"/>
    </location>
</feature>
<dbReference type="AlphaFoldDB" id="A0A0F4VBF3"/>
<dbReference type="Gene3D" id="2.60.40.1610">
    <property type="entry name" value="Domain of unknown function DUF1254"/>
    <property type="match status" value="1"/>
</dbReference>
<protein>
    <submittedName>
        <fullName evidence="4">Membrane protein</fullName>
    </submittedName>
</protein>
<dbReference type="OrthoDB" id="9777345at2"/>
<feature type="chain" id="PRO_5002479863" evidence="1">
    <location>
        <begin position="27"/>
        <end position="468"/>
    </location>
</feature>
<evidence type="ECO:0000313" key="5">
    <source>
        <dbReference type="Proteomes" id="UP000033400"/>
    </source>
</evidence>
<gene>
    <name evidence="4" type="ORF">VD17_13550</name>
</gene>